<dbReference type="EMBL" id="MOAZ01000002">
    <property type="protein sequence ID" value="ROM56903.1"/>
    <property type="molecule type" value="Genomic_DNA"/>
</dbReference>
<name>A0A423FGQ0_9PSED</name>
<comment type="caution">
    <text evidence="2">The sequence shown here is derived from an EMBL/GenBank/DDBJ whole genome shotgun (WGS) entry which is preliminary data.</text>
</comment>
<sequence length="84" mass="9359">MSIMNHPPVNPTARTGTQGMLQLTREEVRVLHYYRALSDDDREAARCLLQALQAPTPDLARSSAPEMPSQTTCRSAKPILQIKL</sequence>
<evidence type="ECO:0000256" key="1">
    <source>
        <dbReference type="SAM" id="MobiDB-lite"/>
    </source>
</evidence>
<organism evidence="2 3">
    <name type="scientific">Pseudomonas canadensis</name>
    <dbReference type="NCBI Taxonomy" id="915099"/>
    <lineage>
        <taxon>Bacteria</taxon>
        <taxon>Pseudomonadati</taxon>
        <taxon>Pseudomonadota</taxon>
        <taxon>Gammaproteobacteria</taxon>
        <taxon>Pseudomonadales</taxon>
        <taxon>Pseudomonadaceae</taxon>
        <taxon>Pseudomonas</taxon>
    </lineage>
</organism>
<dbReference type="Proteomes" id="UP000283389">
    <property type="component" value="Unassembled WGS sequence"/>
</dbReference>
<gene>
    <name evidence="2" type="ORF">BK649_01575</name>
</gene>
<protein>
    <submittedName>
        <fullName evidence="2">Uncharacterized protein</fullName>
    </submittedName>
</protein>
<evidence type="ECO:0000313" key="3">
    <source>
        <dbReference type="Proteomes" id="UP000283389"/>
    </source>
</evidence>
<dbReference type="RefSeq" id="WP_123474148.1">
    <property type="nucleotide sequence ID" value="NZ_MOAZ01000002.1"/>
</dbReference>
<accession>A0A423FGQ0</accession>
<feature type="region of interest" description="Disordered" evidence="1">
    <location>
        <begin position="1"/>
        <end position="20"/>
    </location>
</feature>
<evidence type="ECO:0000313" key="2">
    <source>
        <dbReference type="EMBL" id="ROM56903.1"/>
    </source>
</evidence>
<proteinExistence type="predicted"/>
<reference evidence="2 3" key="1">
    <citation type="submission" date="2016-10" db="EMBL/GenBank/DDBJ databases">
        <title>Comparative genome analysis of multiple Pseudomonas spp. focuses on biocontrol and plant growth promoting traits.</title>
        <authorList>
            <person name="Tao X.-Y."/>
            <person name="Taylor C.G."/>
        </authorList>
    </citation>
    <scope>NUCLEOTIDE SEQUENCE [LARGE SCALE GENOMIC DNA]</scope>
    <source>
        <strain evidence="2 3">36C8</strain>
    </source>
</reference>
<dbReference type="AlphaFoldDB" id="A0A423FGQ0"/>